<feature type="domain" description="STAS" evidence="3">
    <location>
        <begin position="3"/>
        <end position="112"/>
    </location>
</feature>
<dbReference type="InterPro" id="IPR002645">
    <property type="entry name" value="STAS_dom"/>
</dbReference>
<evidence type="ECO:0000313" key="4">
    <source>
        <dbReference type="EMBL" id="BBZ05976.1"/>
    </source>
</evidence>
<protein>
    <recommendedName>
        <fullName evidence="2">Anti-sigma factor antagonist</fullName>
    </recommendedName>
</protein>
<dbReference type="PROSITE" id="PS50801">
    <property type="entry name" value="STAS"/>
    <property type="match status" value="1"/>
</dbReference>
<keyword evidence="6" id="KW-1185">Reference proteome</keyword>
<dbReference type="GO" id="GO:0043856">
    <property type="term" value="F:anti-sigma factor antagonist activity"/>
    <property type="evidence" value="ECO:0007669"/>
    <property type="project" value="InterPro"/>
</dbReference>
<dbReference type="EMBL" id="LQOS01000020">
    <property type="protein sequence ID" value="ORV42928.1"/>
    <property type="molecule type" value="Genomic_DNA"/>
</dbReference>
<accession>A0A1X1TEJ2</accession>
<dbReference type="InterPro" id="IPR036513">
    <property type="entry name" value="STAS_dom_sf"/>
</dbReference>
<dbReference type="PANTHER" id="PTHR33495:SF2">
    <property type="entry name" value="ANTI-SIGMA FACTOR ANTAGONIST TM_1081-RELATED"/>
    <property type="match status" value="1"/>
</dbReference>
<dbReference type="NCBIfam" id="TIGR00377">
    <property type="entry name" value="ant_ant_sig"/>
    <property type="match status" value="1"/>
</dbReference>
<dbReference type="PANTHER" id="PTHR33495">
    <property type="entry name" value="ANTI-SIGMA FACTOR ANTAGONIST TM_1081-RELATED-RELATED"/>
    <property type="match status" value="1"/>
</dbReference>
<dbReference type="SUPFAM" id="SSF52091">
    <property type="entry name" value="SpoIIaa-like"/>
    <property type="match status" value="1"/>
</dbReference>
<dbReference type="Pfam" id="PF01740">
    <property type="entry name" value="STAS"/>
    <property type="match status" value="1"/>
</dbReference>
<dbReference type="Gene3D" id="3.30.750.24">
    <property type="entry name" value="STAS domain"/>
    <property type="match status" value="1"/>
</dbReference>
<dbReference type="Proteomes" id="UP000467201">
    <property type="component" value="Chromosome"/>
</dbReference>
<dbReference type="InterPro" id="IPR003658">
    <property type="entry name" value="Anti-sigma_ant"/>
</dbReference>
<evidence type="ECO:0000256" key="1">
    <source>
        <dbReference type="ARBA" id="ARBA00009013"/>
    </source>
</evidence>
<reference evidence="4 7" key="2">
    <citation type="journal article" date="2019" name="Emerg. Microbes Infect.">
        <title>Comprehensive subspecies identification of 175 nontuberculous mycobacteria species based on 7547 genomic profiles.</title>
        <authorList>
            <person name="Matsumoto Y."/>
            <person name="Kinjo T."/>
            <person name="Motooka D."/>
            <person name="Nabeya D."/>
            <person name="Jung N."/>
            <person name="Uechi K."/>
            <person name="Horii T."/>
            <person name="Iida T."/>
            <person name="Fujita J."/>
            <person name="Nakamura S."/>
        </authorList>
    </citation>
    <scope>NUCLEOTIDE SEQUENCE [LARGE SCALE GENOMIC DNA]</scope>
    <source>
        <strain evidence="4 7">JCM 12405</strain>
    </source>
</reference>
<dbReference type="CDD" id="cd07043">
    <property type="entry name" value="STAS_anti-anti-sigma_factors"/>
    <property type="match status" value="1"/>
</dbReference>
<comment type="similarity">
    <text evidence="1 2">Belongs to the anti-sigma-factor antagonist family.</text>
</comment>
<dbReference type="Proteomes" id="UP000193564">
    <property type="component" value="Unassembled WGS sequence"/>
</dbReference>
<evidence type="ECO:0000313" key="5">
    <source>
        <dbReference type="EMBL" id="ORV42928.1"/>
    </source>
</evidence>
<evidence type="ECO:0000259" key="3">
    <source>
        <dbReference type="PROSITE" id="PS50801"/>
    </source>
</evidence>
<evidence type="ECO:0000313" key="7">
    <source>
        <dbReference type="Proteomes" id="UP000467201"/>
    </source>
</evidence>
<dbReference type="KEGG" id="mdr:MDOR_01450"/>
<gene>
    <name evidence="5" type="ORF">AWC01_06995</name>
    <name evidence="4" type="ORF">MDOR_01450</name>
</gene>
<reference evidence="5 6" key="1">
    <citation type="submission" date="2016-01" db="EMBL/GenBank/DDBJ databases">
        <title>The new phylogeny of the genus Mycobacterium.</title>
        <authorList>
            <person name="Tarcisio F."/>
            <person name="Conor M."/>
            <person name="Antonella G."/>
            <person name="Elisabetta G."/>
            <person name="Giulia F.S."/>
            <person name="Sara T."/>
            <person name="Anna F."/>
            <person name="Clotilde B."/>
            <person name="Roberto B."/>
            <person name="Veronica D.S."/>
            <person name="Fabio R."/>
            <person name="Monica P."/>
            <person name="Olivier J."/>
            <person name="Enrico T."/>
            <person name="Nicola S."/>
        </authorList>
    </citation>
    <scope>NUCLEOTIDE SEQUENCE [LARGE SCALE GENOMIC DNA]</scope>
    <source>
        <strain evidence="5 6">DSM 44339</strain>
    </source>
</reference>
<dbReference type="AlphaFoldDB" id="A0A1X1TEJ2"/>
<evidence type="ECO:0000256" key="2">
    <source>
        <dbReference type="RuleBase" id="RU003749"/>
    </source>
</evidence>
<dbReference type="EMBL" id="AP022605">
    <property type="protein sequence ID" value="BBZ05976.1"/>
    <property type="molecule type" value="Genomic_DNA"/>
</dbReference>
<name>A0A1X1TEJ2_9MYCO</name>
<evidence type="ECO:0000313" key="6">
    <source>
        <dbReference type="Proteomes" id="UP000193564"/>
    </source>
</evidence>
<proteinExistence type="inferred from homology"/>
<dbReference type="STRING" id="126673.AWC01_06995"/>
<dbReference type="RefSeq" id="WP_085189384.1">
    <property type="nucleotide sequence ID" value="NZ_AP022605.1"/>
</dbReference>
<sequence>MSNYATRTTDSGVLVIRPEGRLNMVAAPALRKQIHELVDGGSTRVVVDLSTTEFIDSSGLGALISGLKVARQAGGDLRIASPTKQVTTVLELTNLNRVLSTYDSADGAFDGDA</sequence>
<reference evidence="4" key="3">
    <citation type="submission" date="2020-02" db="EMBL/GenBank/DDBJ databases">
        <authorList>
            <person name="Matsumoto Y."/>
            <person name="Motooka D."/>
            <person name="Nakamura S."/>
        </authorList>
    </citation>
    <scope>NUCLEOTIDE SEQUENCE</scope>
    <source>
        <strain evidence="4">JCM 12405</strain>
    </source>
</reference>
<dbReference type="OrthoDB" id="9793697at2"/>
<organism evidence="5 6">
    <name type="scientific">Mycolicibacterium doricum</name>
    <dbReference type="NCBI Taxonomy" id="126673"/>
    <lineage>
        <taxon>Bacteria</taxon>
        <taxon>Bacillati</taxon>
        <taxon>Actinomycetota</taxon>
        <taxon>Actinomycetes</taxon>
        <taxon>Mycobacteriales</taxon>
        <taxon>Mycobacteriaceae</taxon>
        <taxon>Mycolicibacterium</taxon>
    </lineage>
</organism>